<protein>
    <submittedName>
        <fullName evidence="1">Uncharacterized protein</fullName>
    </submittedName>
</protein>
<name>A0AAV0IPC2_9ROSI</name>
<reference evidence="1" key="1">
    <citation type="submission" date="2022-08" db="EMBL/GenBank/DDBJ databases">
        <authorList>
            <person name="Gutierrez-Valencia J."/>
        </authorList>
    </citation>
    <scope>NUCLEOTIDE SEQUENCE</scope>
</reference>
<evidence type="ECO:0000313" key="1">
    <source>
        <dbReference type="EMBL" id="CAI0399451.1"/>
    </source>
</evidence>
<gene>
    <name evidence="1" type="ORF">LITE_LOCUS10311</name>
</gene>
<comment type="caution">
    <text evidence="1">The sequence shown here is derived from an EMBL/GenBank/DDBJ whole genome shotgun (WGS) entry which is preliminary data.</text>
</comment>
<accession>A0AAV0IPC2</accession>
<keyword evidence="2" id="KW-1185">Reference proteome</keyword>
<dbReference type="AlphaFoldDB" id="A0AAV0IPC2"/>
<evidence type="ECO:0000313" key="2">
    <source>
        <dbReference type="Proteomes" id="UP001154282"/>
    </source>
</evidence>
<dbReference type="EMBL" id="CAMGYJ010000004">
    <property type="protein sequence ID" value="CAI0399451.1"/>
    <property type="molecule type" value="Genomic_DNA"/>
</dbReference>
<proteinExistence type="predicted"/>
<sequence>MCTSREANPNMYRGRVLFYH</sequence>
<organism evidence="1 2">
    <name type="scientific">Linum tenue</name>
    <dbReference type="NCBI Taxonomy" id="586396"/>
    <lineage>
        <taxon>Eukaryota</taxon>
        <taxon>Viridiplantae</taxon>
        <taxon>Streptophyta</taxon>
        <taxon>Embryophyta</taxon>
        <taxon>Tracheophyta</taxon>
        <taxon>Spermatophyta</taxon>
        <taxon>Magnoliopsida</taxon>
        <taxon>eudicotyledons</taxon>
        <taxon>Gunneridae</taxon>
        <taxon>Pentapetalae</taxon>
        <taxon>rosids</taxon>
        <taxon>fabids</taxon>
        <taxon>Malpighiales</taxon>
        <taxon>Linaceae</taxon>
        <taxon>Linum</taxon>
    </lineage>
</organism>
<dbReference type="Proteomes" id="UP001154282">
    <property type="component" value="Unassembled WGS sequence"/>
</dbReference>